<dbReference type="GO" id="GO:0070573">
    <property type="term" value="F:metallodipeptidase activity"/>
    <property type="evidence" value="ECO:0007669"/>
    <property type="project" value="InterPro"/>
</dbReference>
<keyword evidence="1" id="KW-0224">Dipeptidase</keyword>
<dbReference type="Pfam" id="PF01244">
    <property type="entry name" value="Peptidase_M19"/>
    <property type="match status" value="1"/>
</dbReference>
<dbReference type="GO" id="GO:0006508">
    <property type="term" value="P:proteolysis"/>
    <property type="evidence" value="ECO:0007669"/>
    <property type="project" value="InterPro"/>
</dbReference>
<reference evidence="1 2" key="1">
    <citation type="submission" date="2021-07" db="EMBL/GenBank/DDBJ databases">
        <title>A novel Jannaschia species isolated from marine dinoflagellate Ceratoperidinium margalefii.</title>
        <authorList>
            <person name="Jiang Y."/>
            <person name="Li Z."/>
        </authorList>
    </citation>
    <scope>NUCLEOTIDE SEQUENCE [LARGE SCALE GENOMIC DNA]</scope>
    <source>
        <strain evidence="1 2">J12C1-MA-4</strain>
    </source>
</reference>
<dbReference type="RefSeq" id="WP_219004086.1">
    <property type="nucleotide sequence ID" value="NZ_CP079194.1"/>
</dbReference>
<dbReference type="PROSITE" id="PS51365">
    <property type="entry name" value="RENAL_DIPEPTIDASE_2"/>
    <property type="match status" value="1"/>
</dbReference>
<dbReference type="InterPro" id="IPR008257">
    <property type="entry name" value="Pept_M19"/>
</dbReference>
<evidence type="ECO:0000313" key="1">
    <source>
        <dbReference type="EMBL" id="QXT40731.1"/>
    </source>
</evidence>
<dbReference type="AlphaFoldDB" id="A0A8F6YC13"/>
<protein>
    <submittedName>
        <fullName evidence="1">Membrane dipeptidase</fullName>
        <ecNumber evidence="1">3.4.13.-</ecNumber>
    </submittedName>
</protein>
<sequence length="395" mass="41973">MRVFGKFLGRLLLLVIVCIAAFLAFGPGYVESQRNAVTREAPYEVSPEALALHGSLTIGDWHADSLLWNRDLNHRSTIGHVDIPRLLEGNVAVQVFTAVTKSPAGQNYHENTAEARDNITTLAVAQLWPPRTWNSLAERALYQAERLHGFAEESEGALRVVTTAEDLDAVLEARSQGVPVVAGLLGIEGAHALEGDIANLDRLEAAGYRVIGLHHFFDNALGGSLHGVGDAGLSAFGAEVVAEVVARNMVLDLAHSSPQVARDVLAATDIPLIVSHTGLRSACDAHRNFPDDLMRDIVANGADEGGGVIGIGYWADVTCDDSPEGVARVIMAAIDAVGVDHVSLGSDYDGSVAVGFDTSELAALTDALLRAGASEEEIRAVMGENMLRVLRARLN</sequence>
<keyword evidence="2" id="KW-1185">Reference proteome</keyword>
<gene>
    <name evidence="1" type="ORF">KYE46_05715</name>
</gene>
<dbReference type="PANTHER" id="PTHR10443:SF12">
    <property type="entry name" value="DIPEPTIDASE"/>
    <property type="match status" value="1"/>
</dbReference>
<dbReference type="EMBL" id="CP079194">
    <property type="protein sequence ID" value="QXT40731.1"/>
    <property type="molecule type" value="Genomic_DNA"/>
</dbReference>
<dbReference type="EC" id="3.4.13.-" evidence="1"/>
<name>A0A8F6YC13_9RHOB</name>
<organism evidence="1 2">
    <name type="scientific">Gymnodinialimonas ceratoperidinii</name>
    <dbReference type="NCBI Taxonomy" id="2856823"/>
    <lineage>
        <taxon>Bacteria</taxon>
        <taxon>Pseudomonadati</taxon>
        <taxon>Pseudomonadota</taxon>
        <taxon>Alphaproteobacteria</taxon>
        <taxon>Rhodobacterales</taxon>
        <taxon>Paracoccaceae</taxon>
        <taxon>Gymnodinialimonas</taxon>
    </lineage>
</organism>
<keyword evidence="1" id="KW-0378">Hydrolase</keyword>
<dbReference type="KEGG" id="gce:KYE46_05715"/>
<proteinExistence type="predicted"/>
<dbReference type="PANTHER" id="PTHR10443">
    <property type="entry name" value="MICROSOMAL DIPEPTIDASE"/>
    <property type="match status" value="1"/>
</dbReference>
<dbReference type="Proteomes" id="UP000825009">
    <property type="component" value="Chromosome"/>
</dbReference>
<accession>A0A8F6YC13</accession>
<keyword evidence="1" id="KW-0645">Protease</keyword>
<evidence type="ECO:0000313" key="2">
    <source>
        <dbReference type="Proteomes" id="UP000825009"/>
    </source>
</evidence>